<evidence type="ECO:0000256" key="8">
    <source>
        <dbReference type="ARBA" id="ARBA00023012"/>
    </source>
</evidence>
<evidence type="ECO:0000256" key="6">
    <source>
        <dbReference type="ARBA" id="ARBA00022777"/>
    </source>
</evidence>
<reference evidence="13 14" key="1">
    <citation type="submission" date="2017-05" db="EMBL/GenBank/DDBJ databases">
        <title>Biotechnological potential of actinobacteria isolated from South African environments.</title>
        <authorList>
            <person name="Le Roes-Hill M."/>
            <person name="Prins A."/>
            <person name="Durrell K.A."/>
        </authorList>
    </citation>
    <scope>NUCLEOTIDE SEQUENCE [LARGE SCALE GENOMIC DNA]</scope>
    <source>
        <strain evidence="13">M26</strain>
    </source>
</reference>
<keyword evidence="14" id="KW-1185">Reference proteome</keyword>
<dbReference type="SUPFAM" id="SSF55874">
    <property type="entry name" value="ATPase domain of HSP90 chaperone/DNA topoisomerase II/histidine kinase"/>
    <property type="match status" value="1"/>
</dbReference>
<accession>A0A243RRK2</accession>
<dbReference type="Pfam" id="PF07730">
    <property type="entry name" value="HisKA_3"/>
    <property type="match status" value="1"/>
</dbReference>
<dbReference type="Pfam" id="PF02518">
    <property type="entry name" value="HATPase_c"/>
    <property type="match status" value="1"/>
</dbReference>
<keyword evidence="7" id="KW-0067">ATP-binding</keyword>
<evidence type="ECO:0000313" key="14">
    <source>
        <dbReference type="Proteomes" id="UP000194761"/>
    </source>
</evidence>
<evidence type="ECO:0000256" key="10">
    <source>
        <dbReference type="SAM" id="Phobius"/>
    </source>
</evidence>
<dbReference type="EMBL" id="NGFP01000033">
    <property type="protein sequence ID" value="OUC97678.1"/>
    <property type="molecule type" value="Genomic_DNA"/>
</dbReference>
<comment type="catalytic activity">
    <reaction evidence="1">
        <text>ATP + protein L-histidine = ADP + protein N-phospho-L-histidine.</text>
        <dbReference type="EC" id="2.7.13.3"/>
    </reaction>
</comment>
<gene>
    <name evidence="13" type="ORF">CA984_10205</name>
</gene>
<evidence type="ECO:0000259" key="11">
    <source>
        <dbReference type="Pfam" id="PF02518"/>
    </source>
</evidence>
<dbReference type="GO" id="GO:0016020">
    <property type="term" value="C:membrane"/>
    <property type="evidence" value="ECO:0007669"/>
    <property type="project" value="InterPro"/>
</dbReference>
<dbReference type="InterPro" id="IPR011712">
    <property type="entry name" value="Sig_transdc_His_kin_sub3_dim/P"/>
</dbReference>
<dbReference type="InterPro" id="IPR050482">
    <property type="entry name" value="Sensor_HK_TwoCompSys"/>
</dbReference>
<feature type="transmembrane region" description="Helical" evidence="10">
    <location>
        <begin position="29"/>
        <end position="49"/>
    </location>
</feature>
<dbReference type="InterPro" id="IPR036890">
    <property type="entry name" value="HATPase_C_sf"/>
</dbReference>
<evidence type="ECO:0000256" key="9">
    <source>
        <dbReference type="SAM" id="MobiDB-lite"/>
    </source>
</evidence>
<dbReference type="AlphaFoldDB" id="A0A243RRK2"/>
<keyword evidence="10" id="KW-0812">Transmembrane</keyword>
<dbReference type="GO" id="GO:0005524">
    <property type="term" value="F:ATP binding"/>
    <property type="evidence" value="ECO:0007669"/>
    <property type="project" value="UniProtKB-KW"/>
</dbReference>
<sequence>MFDPVNLRERIGAVAAGAVLSGGIGASPFFGPLVTLPATAAVAALVWVAGGRPRTRTRAPAVTCAAAVLSLGVTLAALLRPPGTENQAAGMWALAESMAFVVLIGVVARWSPARRATVSGLLAGLAVAVWLFRFFSPSSLLEGVGVLAFWSAGSMAAAGVGLYLRSLDTRRVRAVAEGRRAQRLQLARDLHDFIAHDISEMIVQAQAGQVVGPSDPGQAMSALRRIEQAGLQAMAAMDRTVHMLNDDDEDEAGKGDVRGGAGAYGASHDGGGRDDVRTVAPVPAVRPGIPQPSRAIGACRDGVRTVAPVPTLADLPRLVARFSAAGPAEARLEIRGLDGGPGDGPDGWPVREVSATAYRVVVEALTNVRRHAPAATRVDIAVTREHGALTVNVRDDGGGAGPGPVGRHGGFGLPGLTERVETVGGTLRAGAVPDGWILTAVFPVAGRG</sequence>
<feature type="transmembrane region" description="Helical" evidence="10">
    <location>
        <begin position="91"/>
        <end position="110"/>
    </location>
</feature>
<evidence type="ECO:0000256" key="1">
    <source>
        <dbReference type="ARBA" id="ARBA00000085"/>
    </source>
</evidence>
<dbReference type="Gene3D" id="3.30.565.10">
    <property type="entry name" value="Histidine kinase-like ATPase, C-terminal domain"/>
    <property type="match status" value="1"/>
</dbReference>
<organism evidence="13 14">
    <name type="scientific">Streptosporangium minutum</name>
    <dbReference type="NCBI Taxonomy" id="569862"/>
    <lineage>
        <taxon>Bacteria</taxon>
        <taxon>Bacillati</taxon>
        <taxon>Actinomycetota</taxon>
        <taxon>Actinomycetes</taxon>
        <taxon>Streptosporangiales</taxon>
        <taxon>Streptosporangiaceae</taxon>
        <taxon>Streptosporangium</taxon>
    </lineage>
</organism>
<evidence type="ECO:0000256" key="2">
    <source>
        <dbReference type="ARBA" id="ARBA00012438"/>
    </source>
</evidence>
<keyword evidence="3" id="KW-0597">Phosphoprotein</keyword>
<dbReference type="Proteomes" id="UP000194761">
    <property type="component" value="Unassembled WGS sequence"/>
</dbReference>
<dbReference type="Gene3D" id="1.20.5.1930">
    <property type="match status" value="1"/>
</dbReference>
<dbReference type="CDD" id="cd16917">
    <property type="entry name" value="HATPase_UhpB-NarQ-NarX-like"/>
    <property type="match status" value="1"/>
</dbReference>
<dbReference type="GO" id="GO:0000155">
    <property type="term" value="F:phosphorelay sensor kinase activity"/>
    <property type="evidence" value="ECO:0007669"/>
    <property type="project" value="InterPro"/>
</dbReference>
<feature type="domain" description="Histidine kinase/HSP90-like ATPase" evidence="11">
    <location>
        <begin position="356"/>
        <end position="433"/>
    </location>
</feature>
<keyword evidence="6" id="KW-0418">Kinase</keyword>
<feature type="transmembrane region" description="Helical" evidence="10">
    <location>
        <begin position="117"/>
        <end position="135"/>
    </location>
</feature>
<evidence type="ECO:0000259" key="12">
    <source>
        <dbReference type="Pfam" id="PF07730"/>
    </source>
</evidence>
<dbReference type="PANTHER" id="PTHR24421">
    <property type="entry name" value="NITRATE/NITRITE SENSOR PROTEIN NARX-RELATED"/>
    <property type="match status" value="1"/>
</dbReference>
<evidence type="ECO:0000256" key="7">
    <source>
        <dbReference type="ARBA" id="ARBA00022840"/>
    </source>
</evidence>
<keyword evidence="4" id="KW-0808">Transferase</keyword>
<name>A0A243RRK2_9ACTN</name>
<feature type="region of interest" description="Disordered" evidence="9">
    <location>
        <begin position="247"/>
        <end position="274"/>
    </location>
</feature>
<keyword evidence="10" id="KW-0472">Membrane</keyword>
<keyword evidence="5" id="KW-0547">Nucleotide-binding</keyword>
<comment type="caution">
    <text evidence="13">The sequence shown here is derived from an EMBL/GenBank/DDBJ whole genome shotgun (WGS) entry which is preliminary data.</text>
</comment>
<protein>
    <recommendedName>
        <fullName evidence="2">histidine kinase</fullName>
        <ecNumber evidence="2">2.7.13.3</ecNumber>
    </recommendedName>
</protein>
<feature type="domain" description="Signal transduction histidine kinase subgroup 3 dimerisation and phosphoacceptor" evidence="12">
    <location>
        <begin position="183"/>
        <end position="247"/>
    </location>
</feature>
<proteinExistence type="predicted"/>
<dbReference type="GO" id="GO:0046983">
    <property type="term" value="F:protein dimerization activity"/>
    <property type="evidence" value="ECO:0007669"/>
    <property type="project" value="InterPro"/>
</dbReference>
<keyword evidence="10" id="KW-1133">Transmembrane helix</keyword>
<evidence type="ECO:0000313" key="13">
    <source>
        <dbReference type="EMBL" id="OUC97678.1"/>
    </source>
</evidence>
<evidence type="ECO:0000256" key="5">
    <source>
        <dbReference type="ARBA" id="ARBA00022741"/>
    </source>
</evidence>
<dbReference type="PANTHER" id="PTHR24421:SF10">
    <property type="entry name" value="NITRATE_NITRITE SENSOR PROTEIN NARQ"/>
    <property type="match status" value="1"/>
</dbReference>
<dbReference type="EC" id="2.7.13.3" evidence="2"/>
<evidence type="ECO:0000256" key="3">
    <source>
        <dbReference type="ARBA" id="ARBA00022553"/>
    </source>
</evidence>
<dbReference type="InterPro" id="IPR003594">
    <property type="entry name" value="HATPase_dom"/>
</dbReference>
<feature type="transmembrane region" description="Helical" evidence="10">
    <location>
        <begin position="61"/>
        <end position="79"/>
    </location>
</feature>
<keyword evidence="8" id="KW-0902">Two-component regulatory system</keyword>
<feature type="transmembrane region" description="Helical" evidence="10">
    <location>
        <begin position="147"/>
        <end position="164"/>
    </location>
</feature>
<evidence type="ECO:0000256" key="4">
    <source>
        <dbReference type="ARBA" id="ARBA00022679"/>
    </source>
</evidence>